<proteinExistence type="inferred from homology"/>
<dbReference type="RefSeq" id="WP_012107708.1">
    <property type="nucleotide sequence ID" value="NC_009712.1"/>
</dbReference>
<dbReference type="HAMAP" id="MF_00039">
    <property type="entry name" value="Adenylate_kinase_AK6"/>
    <property type="match status" value="1"/>
</dbReference>
<dbReference type="PANTHER" id="PTHR12595:SF0">
    <property type="entry name" value="ADENYLATE KINASE ISOENZYME 6"/>
    <property type="match status" value="1"/>
</dbReference>
<evidence type="ECO:0000313" key="9">
    <source>
        <dbReference type="Proteomes" id="UP000002408"/>
    </source>
</evidence>
<gene>
    <name evidence="8" type="ordered locus">Mboo_2136</name>
</gene>
<dbReference type="PANTHER" id="PTHR12595">
    <property type="entry name" value="POS9-ACTIVATING FACTOR FAP7-RELATED"/>
    <property type="match status" value="1"/>
</dbReference>
<dbReference type="InterPro" id="IPR020618">
    <property type="entry name" value="Adenyl_kinase_AK6"/>
</dbReference>
<keyword evidence="5 7" id="KW-0418">Kinase</keyword>
<dbReference type="OrthoDB" id="8730at2157"/>
<dbReference type="Pfam" id="PF13238">
    <property type="entry name" value="AAA_18"/>
    <property type="match status" value="1"/>
</dbReference>
<protein>
    <recommendedName>
        <fullName evidence="7">Putative adenylate kinase</fullName>
        <shortName evidence="7">AK</shortName>
        <ecNumber evidence="7">2.7.4.3</ecNumber>
    </recommendedName>
    <alternativeName>
        <fullName evidence="7">ATP-AMP transphosphorylase</fullName>
    </alternativeName>
</protein>
<comment type="function">
    <text evidence="7">Broad-specificity nucleoside monophosphate (NMP) kinase that catalyzes the reversible transfer of the terminal phosphate group between nucleoside triphosphates and monophosphates. Has also ATPase activity. Involved in the late maturation steps of the 30S ribosomal particles, specifically 16S rRNA maturation. While NMP activity is not required for ribosome maturation, ATPase activity is. Associates transiently with small ribosomal subunit protein uS11. ATP hydrolysis breaks the interaction with uS11. May temporarily remove uS11 from the ribosome to enable a conformational change of the ribosomal RNA that is needed for the final maturation step of the small ribosomal subunit.</text>
</comment>
<feature type="binding site" evidence="7">
    <location>
        <position position="15"/>
    </location>
    <ligand>
        <name>ATP</name>
        <dbReference type="ChEBI" id="CHEBI:30616"/>
    </ligand>
</feature>
<reference evidence="9" key="1">
    <citation type="journal article" date="2015" name="Microbiology">
        <title>Genome of Methanoregula boonei 6A8 reveals adaptations to oligotrophic peatland environments.</title>
        <authorList>
            <person name="Braeuer S."/>
            <person name="Cadillo-Quiroz H."/>
            <person name="Kyrpides N."/>
            <person name="Woyke T."/>
            <person name="Goodwin L."/>
            <person name="Detter C."/>
            <person name="Podell S."/>
            <person name="Yavitt J.B."/>
            <person name="Zinder S.H."/>
        </authorList>
    </citation>
    <scope>NUCLEOTIDE SEQUENCE [LARGE SCALE GENOMIC DNA]</scope>
    <source>
        <strain evidence="9">DSM 21154 / JCM 14090 / 6A8</strain>
    </source>
</reference>
<evidence type="ECO:0000256" key="6">
    <source>
        <dbReference type="ARBA" id="ARBA00022840"/>
    </source>
</evidence>
<dbReference type="eggNOG" id="arCOG01038">
    <property type="taxonomic scope" value="Archaea"/>
</dbReference>
<dbReference type="InterPro" id="IPR027417">
    <property type="entry name" value="P-loop_NTPase"/>
</dbReference>
<dbReference type="GO" id="GO:0004017">
    <property type="term" value="F:AMP kinase activity"/>
    <property type="evidence" value="ECO:0007669"/>
    <property type="project" value="UniProtKB-UniRule"/>
</dbReference>
<feature type="binding site" evidence="7">
    <location>
        <position position="10"/>
    </location>
    <ligand>
        <name>ATP</name>
        <dbReference type="ChEBI" id="CHEBI:30616"/>
    </ligand>
</feature>
<keyword evidence="4 7" id="KW-0547">Nucleotide-binding</keyword>
<dbReference type="GeneID" id="5409954"/>
<dbReference type="SUPFAM" id="SSF52540">
    <property type="entry name" value="P-loop containing nucleoside triphosphate hydrolases"/>
    <property type="match status" value="1"/>
</dbReference>
<evidence type="ECO:0000313" key="8">
    <source>
        <dbReference type="EMBL" id="ABS56650.1"/>
    </source>
</evidence>
<keyword evidence="2 7" id="KW-0698">rRNA processing</keyword>
<comment type="caution">
    <text evidence="7">Lacks conserved residue(s) required for the propagation of feature annotation.</text>
</comment>
<comment type="catalytic activity">
    <reaction evidence="7">
        <text>ATP + H2O = ADP + phosphate + H(+)</text>
        <dbReference type="Rhea" id="RHEA:13065"/>
        <dbReference type="ChEBI" id="CHEBI:15377"/>
        <dbReference type="ChEBI" id="CHEBI:15378"/>
        <dbReference type="ChEBI" id="CHEBI:30616"/>
        <dbReference type="ChEBI" id="CHEBI:43474"/>
        <dbReference type="ChEBI" id="CHEBI:456216"/>
    </reaction>
</comment>
<dbReference type="KEGG" id="mbn:Mboo_2136"/>
<evidence type="ECO:0000256" key="3">
    <source>
        <dbReference type="ARBA" id="ARBA00022679"/>
    </source>
</evidence>
<feature type="binding site" evidence="7">
    <location>
        <position position="13"/>
    </location>
    <ligand>
        <name>ATP</name>
        <dbReference type="ChEBI" id="CHEBI:30616"/>
    </ligand>
</feature>
<dbReference type="HOGENOM" id="CLU_079096_0_1_2"/>
<feature type="binding site" evidence="7">
    <location>
        <position position="14"/>
    </location>
    <ligand>
        <name>ATP</name>
        <dbReference type="ChEBI" id="CHEBI:30616"/>
    </ligand>
</feature>
<feature type="binding site" evidence="7">
    <location>
        <position position="96"/>
    </location>
    <ligand>
        <name>ATP</name>
        <dbReference type="ChEBI" id="CHEBI:30616"/>
    </ligand>
</feature>
<evidence type="ECO:0000256" key="2">
    <source>
        <dbReference type="ARBA" id="ARBA00022552"/>
    </source>
</evidence>
<comment type="subunit">
    <text evidence="7">Interacts with uS11. Not a structural component of 40S pre-ribosomes, but transiently interacts with them by binding to uS11.</text>
</comment>
<dbReference type="GO" id="GO:0006364">
    <property type="term" value="P:rRNA processing"/>
    <property type="evidence" value="ECO:0007669"/>
    <property type="project" value="UniProtKB-KW"/>
</dbReference>
<organism evidence="8 9">
    <name type="scientific">Methanoregula boonei (strain DSM 21154 / JCM 14090 / 6A8)</name>
    <dbReference type="NCBI Taxonomy" id="456442"/>
    <lineage>
        <taxon>Archaea</taxon>
        <taxon>Methanobacteriati</taxon>
        <taxon>Methanobacteriota</taxon>
        <taxon>Stenosarchaea group</taxon>
        <taxon>Methanomicrobia</taxon>
        <taxon>Methanomicrobiales</taxon>
        <taxon>Methanoregulaceae</taxon>
        <taxon>Methanoregula</taxon>
    </lineage>
</organism>
<evidence type="ECO:0000256" key="4">
    <source>
        <dbReference type="ARBA" id="ARBA00022741"/>
    </source>
</evidence>
<dbReference type="EC" id="2.7.4.3" evidence="7"/>
<comment type="catalytic activity">
    <reaction evidence="7">
        <text>AMP + ATP = 2 ADP</text>
        <dbReference type="Rhea" id="RHEA:12973"/>
        <dbReference type="ChEBI" id="CHEBI:30616"/>
        <dbReference type="ChEBI" id="CHEBI:456215"/>
        <dbReference type="ChEBI" id="CHEBI:456216"/>
        <dbReference type="EC" id="2.7.4.3"/>
    </reaction>
</comment>
<dbReference type="GO" id="GO:0005524">
    <property type="term" value="F:ATP binding"/>
    <property type="evidence" value="ECO:0007669"/>
    <property type="project" value="UniProtKB-UniRule"/>
</dbReference>
<dbReference type="AlphaFoldDB" id="A7IA89"/>
<dbReference type="GO" id="GO:0016887">
    <property type="term" value="F:ATP hydrolysis activity"/>
    <property type="evidence" value="ECO:0007669"/>
    <property type="project" value="InterPro"/>
</dbReference>
<dbReference type="Gene3D" id="3.40.50.300">
    <property type="entry name" value="P-loop containing nucleotide triphosphate hydrolases"/>
    <property type="match status" value="1"/>
</dbReference>
<evidence type="ECO:0000256" key="1">
    <source>
        <dbReference type="ARBA" id="ARBA00022517"/>
    </source>
</evidence>
<keyword evidence="3 7" id="KW-0808">Transferase</keyword>
<evidence type="ECO:0000256" key="5">
    <source>
        <dbReference type="ARBA" id="ARBA00022777"/>
    </source>
</evidence>
<dbReference type="Proteomes" id="UP000002408">
    <property type="component" value="Chromosome"/>
</dbReference>
<name>A7IA89_METB6</name>
<feature type="binding site" evidence="7">
    <location>
        <position position="136"/>
    </location>
    <ligand>
        <name>ATP</name>
        <dbReference type="ChEBI" id="CHEBI:30616"/>
    </ligand>
</feature>
<comment type="similarity">
    <text evidence="7">Belongs to the adenylate kinase family. AK6 subfamily.</text>
</comment>
<dbReference type="EMBL" id="CP000780">
    <property type="protein sequence ID" value="ABS56650.1"/>
    <property type="molecule type" value="Genomic_DNA"/>
</dbReference>
<keyword evidence="1 7" id="KW-0690">Ribosome biogenesis</keyword>
<keyword evidence="9" id="KW-1185">Reference proteome</keyword>
<accession>A7IA89</accession>
<feature type="binding site" evidence="7">
    <location>
        <position position="12"/>
    </location>
    <ligand>
        <name>ATP</name>
        <dbReference type="ChEBI" id="CHEBI:30616"/>
    </ligand>
</feature>
<dbReference type="GO" id="GO:0042274">
    <property type="term" value="P:ribosomal small subunit biogenesis"/>
    <property type="evidence" value="ECO:0007669"/>
    <property type="project" value="UniProtKB-UniRule"/>
</dbReference>
<dbReference type="STRING" id="456442.Mboo_2136"/>
<evidence type="ECO:0000256" key="7">
    <source>
        <dbReference type="HAMAP-Rule" id="MF_00039"/>
    </source>
</evidence>
<keyword evidence="6 7" id="KW-0067">ATP-binding</keyword>
<sequence length="170" mass="18952">MMCGITGTPGTGKSTAADELARRGHTVVHITDIAQPYVLGRDPERDTQVIDTDRMVDEFVPFDGFIEGHFAHLLPCDRMVVMRLRPDELAARLRARGYEQDKIRENRDAEALDVCLIETVEQFSPNQVFELDTTGKSPVVCADLIEQFYLGEIPASFGSIDWSSYAEGSL</sequence>
<feature type="region of interest" description="LID" evidence="7">
    <location>
        <begin position="95"/>
        <end position="105"/>
    </location>
</feature>